<sequence>MSYNNPSSLLQLAIQSLLRDDNLTITSLKHLPAEVFPSLFLEAHIHRRRETLKALVQTWPFERLPLGALLQDGQPEDPRFKAVMDGIDVLLKQEVPHRCKLRVLDLQFTGQKFWRMWTGVDLPVFSERRKLVDEGPSRNKKAKPYFEVCVDLYISRNHADRLSNYLLDWIRERKGVHLSCKTVMIYSLTRKSFRFLHAMPFCDIKELGIHCTLTFSTLRLLGIQLGMMNNLKRLDVCIDILAATTPEEDDWMPVCISEFTSAFHQLLHLQELYLKSPFFLQGHLHQLIRVTEGDLTHLFQSPHITHLKDLCLRGLPLTSVSEPLRALLEVNAATLQHLDLGLCGLQDPQLEALLPALSSCSQLSSLSLHGNRLSMATLEKLLRCTSGLSRLRQEIYPAPMETFNPQGILQPQTFDLLCTHIFKILKELKHSRSIVVSTGRCSYCARKMFRNWKLIILPCLSCFRDYKKLSFRPTGSE</sequence>
<dbReference type="SUPFAM" id="SSF52047">
    <property type="entry name" value="RNI-like"/>
    <property type="match status" value="1"/>
</dbReference>
<keyword evidence="2" id="KW-0433">Leucine-rich repeat</keyword>
<organism evidence="4 5">
    <name type="scientific">Erinaceus europaeus</name>
    <name type="common">Western European hedgehog</name>
    <dbReference type="NCBI Taxonomy" id="9365"/>
    <lineage>
        <taxon>Eukaryota</taxon>
        <taxon>Metazoa</taxon>
        <taxon>Chordata</taxon>
        <taxon>Craniata</taxon>
        <taxon>Vertebrata</taxon>
        <taxon>Euteleostomi</taxon>
        <taxon>Mammalia</taxon>
        <taxon>Eutheria</taxon>
        <taxon>Laurasiatheria</taxon>
        <taxon>Eulipotyphla</taxon>
        <taxon>Erinaceidae</taxon>
        <taxon>Erinaceinae</taxon>
        <taxon>Erinaceus</taxon>
    </lineage>
</organism>
<gene>
    <name evidence="5" type="primary">LOC103128242</name>
</gene>
<dbReference type="InterPro" id="IPR026271">
    <property type="entry name" value="PRAME"/>
</dbReference>
<evidence type="ECO:0000256" key="2">
    <source>
        <dbReference type="ARBA" id="ARBA00022614"/>
    </source>
</evidence>
<dbReference type="PANTHER" id="PTHR14224:SF19">
    <property type="entry name" value="PRAME FAMILY MEMBER 11-RELATED"/>
    <property type="match status" value="1"/>
</dbReference>
<keyword evidence="3" id="KW-0677">Repeat</keyword>
<dbReference type="Gene3D" id="3.80.10.10">
    <property type="entry name" value="Ribonuclease Inhibitor"/>
    <property type="match status" value="1"/>
</dbReference>
<evidence type="ECO:0000256" key="3">
    <source>
        <dbReference type="ARBA" id="ARBA00022737"/>
    </source>
</evidence>
<accession>A0ABM3YBB7</accession>
<reference evidence="5" key="1">
    <citation type="submission" date="2025-08" db="UniProtKB">
        <authorList>
            <consortium name="RefSeq"/>
        </authorList>
    </citation>
    <scope>IDENTIFICATION</scope>
</reference>
<dbReference type="InterPro" id="IPR032675">
    <property type="entry name" value="LRR_dom_sf"/>
</dbReference>
<dbReference type="PIRSF" id="PIRSF038286">
    <property type="entry name" value="PRAME"/>
    <property type="match status" value="1"/>
</dbReference>
<evidence type="ECO:0000313" key="5">
    <source>
        <dbReference type="RefSeq" id="XP_060058366.1"/>
    </source>
</evidence>
<evidence type="ECO:0000313" key="4">
    <source>
        <dbReference type="Proteomes" id="UP001652624"/>
    </source>
</evidence>
<dbReference type="InterPro" id="IPR050694">
    <property type="entry name" value="LRRC14/PRAME"/>
</dbReference>
<dbReference type="GeneID" id="103128242"/>
<comment type="similarity">
    <text evidence="1">Belongs to the PRAME family.</text>
</comment>
<dbReference type="RefSeq" id="XP_060058366.1">
    <property type="nucleotide sequence ID" value="XM_060202383.1"/>
</dbReference>
<proteinExistence type="inferred from homology"/>
<dbReference type="PANTHER" id="PTHR14224">
    <property type="entry name" value="SIMILAR TO PREFERENTIALLY EXPRESSED ANTIGEN IN MELANOMA-LIKE 3"/>
    <property type="match status" value="1"/>
</dbReference>
<name>A0ABM3YBB7_ERIEU</name>
<keyword evidence="4" id="KW-1185">Reference proteome</keyword>
<dbReference type="Proteomes" id="UP001652624">
    <property type="component" value="Chromosome 11"/>
</dbReference>
<evidence type="ECO:0000256" key="1">
    <source>
        <dbReference type="ARBA" id="ARBA00009608"/>
    </source>
</evidence>
<protein>
    <submittedName>
        <fullName evidence="5">PRAME family member 7-like</fullName>
    </submittedName>
</protein>